<dbReference type="Pfam" id="PF00072">
    <property type="entry name" value="Response_reg"/>
    <property type="match status" value="1"/>
</dbReference>
<dbReference type="Gene3D" id="3.40.50.2300">
    <property type="match status" value="1"/>
</dbReference>
<evidence type="ECO:0000259" key="3">
    <source>
        <dbReference type="PROSITE" id="PS50110"/>
    </source>
</evidence>
<dbReference type="SUPFAM" id="SSF52172">
    <property type="entry name" value="CheY-like"/>
    <property type="match status" value="1"/>
</dbReference>
<comment type="caution">
    <text evidence="4">The sequence shown here is derived from an EMBL/GenBank/DDBJ whole genome shotgun (WGS) entry which is preliminary data.</text>
</comment>
<accession>A0A3E2BNI9</accession>
<dbReference type="Proteomes" id="UP000257323">
    <property type="component" value="Unassembled WGS sequence"/>
</dbReference>
<dbReference type="PROSITE" id="PS50110">
    <property type="entry name" value="RESPONSE_REGULATORY"/>
    <property type="match status" value="1"/>
</dbReference>
<protein>
    <submittedName>
        <fullName evidence="4">Two component transcriptional regulator, winged helix family</fullName>
    </submittedName>
</protein>
<dbReference type="AlphaFoldDB" id="A0A3E2BNI9"/>
<reference evidence="4 5" key="1">
    <citation type="submission" date="2018-08" db="EMBL/GenBank/DDBJ databases">
        <title>Genome analysis of the thermophilic bacterium of the candidate phylum Aminicenantes from deep subsurface aquifer revealed its physiology and ecological role.</title>
        <authorList>
            <person name="Kadnikov V.V."/>
            <person name="Mardanov A.V."/>
            <person name="Beletsky A.V."/>
            <person name="Karnachuk O.V."/>
            <person name="Ravin N.V."/>
        </authorList>
    </citation>
    <scope>NUCLEOTIDE SEQUENCE [LARGE SCALE GENOMIC DNA]</scope>
    <source>
        <strain evidence="4">BY38</strain>
    </source>
</reference>
<dbReference type="InterPro" id="IPR011006">
    <property type="entry name" value="CheY-like_superfamily"/>
</dbReference>
<evidence type="ECO:0000256" key="2">
    <source>
        <dbReference type="PROSITE-ProRule" id="PRU00169"/>
    </source>
</evidence>
<comment type="caution">
    <text evidence="2">Lacks conserved residue(s) required for the propagation of feature annotation.</text>
</comment>
<evidence type="ECO:0000256" key="1">
    <source>
        <dbReference type="ARBA" id="ARBA00022553"/>
    </source>
</evidence>
<dbReference type="InterPro" id="IPR050595">
    <property type="entry name" value="Bact_response_regulator"/>
</dbReference>
<feature type="domain" description="Response regulatory" evidence="3">
    <location>
        <begin position="5"/>
        <end position="122"/>
    </location>
</feature>
<proteinExistence type="predicted"/>
<keyword evidence="1" id="KW-0597">Phosphoprotein</keyword>
<dbReference type="InterPro" id="IPR001789">
    <property type="entry name" value="Sig_transdc_resp-reg_receiver"/>
</dbReference>
<dbReference type="EMBL" id="QUAH01000004">
    <property type="protein sequence ID" value="RFT16197.1"/>
    <property type="molecule type" value="Genomic_DNA"/>
</dbReference>
<dbReference type="PANTHER" id="PTHR44591">
    <property type="entry name" value="STRESS RESPONSE REGULATOR PROTEIN 1"/>
    <property type="match status" value="1"/>
</dbReference>
<dbReference type="PANTHER" id="PTHR44591:SF3">
    <property type="entry name" value="RESPONSE REGULATORY DOMAIN-CONTAINING PROTEIN"/>
    <property type="match status" value="1"/>
</dbReference>
<dbReference type="CDD" id="cd00156">
    <property type="entry name" value="REC"/>
    <property type="match status" value="1"/>
</dbReference>
<evidence type="ECO:0000313" key="5">
    <source>
        <dbReference type="Proteomes" id="UP000257323"/>
    </source>
</evidence>
<evidence type="ECO:0000313" key="4">
    <source>
        <dbReference type="EMBL" id="RFT16197.1"/>
    </source>
</evidence>
<name>A0A3E2BNI9_9BACT</name>
<dbReference type="GO" id="GO:0000160">
    <property type="term" value="P:phosphorelay signal transduction system"/>
    <property type="evidence" value="ECO:0007669"/>
    <property type="project" value="InterPro"/>
</dbReference>
<organism evidence="4 5">
    <name type="scientific">Candidatus Saccharicenans subterraneus</name>
    <dbReference type="NCBI Taxonomy" id="2508984"/>
    <lineage>
        <taxon>Bacteria</taxon>
        <taxon>Candidatus Aminicenantota</taxon>
        <taxon>Candidatus Aminicenantia</taxon>
        <taxon>Candidatus Aminicenantales</taxon>
        <taxon>Candidatus Saccharicenantaceae</taxon>
        <taxon>Candidatus Saccharicenans</taxon>
    </lineage>
</organism>
<gene>
    <name evidence="4" type="ORF">OP8BY_1801</name>
</gene>
<dbReference type="SMART" id="SM00448">
    <property type="entry name" value="REC"/>
    <property type="match status" value="1"/>
</dbReference>
<sequence>MTEKKILIVDYEPSSLENLSRILKNIKVQVIQATDGAQAYDLFKEEKPDLVILEAILPKLHGFDLTRKIVQDSQGTVPVIILTGLYKGPQYKHEAVANLGAAEYLEKPFNPDVLLEIVSRLLSAEEEIEDVLPDPDSVLSLIEPKGK</sequence>